<comment type="caution">
    <text evidence="1">The sequence shown here is derived from an EMBL/GenBank/DDBJ whole genome shotgun (WGS) entry which is preliminary data.</text>
</comment>
<proteinExistence type="predicted"/>
<dbReference type="EMBL" id="JAHRHJ020000007">
    <property type="protein sequence ID" value="KAH9309520.1"/>
    <property type="molecule type" value="Genomic_DNA"/>
</dbReference>
<feature type="non-terminal residue" evidence="1">
    <location>
        <position position="1"/>
    </location>
</feature>
<protein>
    <submittedName>
        <fullName evidence="1">Uncharacterized protein</fullName>
    </submittedName>
</protein>
<dbReference type="AlphaFoldDB" id="A0AA38FSX6"/>
<evidence type="ECO:0000313" key="1">
    <source>
        <dbReference type="EMBL" id="KAH9309520.1"/>
    </source>
</evidence>
<name>A0AA38FSX6_TAXCH</name>
<dbReference type="Proteomes" id="UP000824469">
    <property type="component" value="Unassembled WGS sequence"/>
</dbReference>
<reference evidence="1 2" key="1">
    <citation type="journal article" date="2021" name="Nat. Plants">
        <title>The Taxus genome provides insights into paclitaxel biosynthesis.</title>
        <authorList>
            <person name="Xiong X."/>
            <person name="Gou J."/>
            <person name="Liao Q."/>
            <person name="Li Y."/>
            <person name="Zhou Q."/>
            <person name="Bi G."/>
            <person name="Li C."/>
            <person name="Du R."/>
            <person name="Wang X."/>
            <person name="Sun T."/>
            <person name="Guo L."/>
            <person name="Liang H."/>
            <person name="Lu P."/>
            <person name="Wu Y."/>
            <person name="Zhang Z."/>
            <person name="Ro D.K."/>
            <person name="Shang Y."/>
            <person name="Huang S."/>
            <person name="Yan J."/>
        </authorList>
    </citation>
    <scope>NUCLEOTIDE SEQUENCE [LARGE SCALE GENOMIC DNA]</scope>
    <source>
        <strain evidence="1">Ta-2019</strain>
    </source>
</reference>
<gene>
    <name evidence="1" type="ORF">KI387_037431</name>
</gene>
<sequence>PLNDYGGSLSFVVETTVQCLEIKYKCDGEQHQWREDILAAKGLGRWHSNTSRGQQGCAGRNGFWIG</sequence>
<feature type="non-terminal residue" evidence="1">
    <location>
        <position position="66"/>
    </location>
</feature>
<organism evidence="1 2">
    <name type="scientific">Taxus chinensis</name>
    <name type="common">Chinese yew</name>
    <name type="synonym">Taxus wallichiana var. chinensis</name>
    <dbReference type="NCBI Taxonomy" id="29808"/>
    <lineage>
        <taxon>Eukaryota</taxon>
        <taxon>Viridiplantae</taxon>
        <taxon>Streptophyta</taxon>
        <taxon>Embryophyta</taxon>
        <taxon>Tracheophyta</taxon>
        <taxon>Spermatophyta</taxon>
        <taxon>Pinopsida</taxon>
        <taxon>Pinidae</taxon>
        <taxon>Conifers II</taxon>
        <taxon>Cupressales</taxon>
        <taxon>Taxaceae</taxon>
        <taxon>Taxus</taxon>
    </lineage>
</organism>
<accession>A0AA38FSX6</accession>
<evidence type="ECO:0000313" key="2">
    <source>
        <dbReference type="Proteomes" id="UP000824469"/>
    </source>
</evidence>
<keyword evidence="2" id="KW-1185">Reference proteome</keyword>